<protein>
    <submittedName>
        <fullName evidence="1">Uncharacterized protein</fullName>
    </submittedName>
</protein>
<evidence type="ECO:0000313" key="2">
    <source>
        <dbReference type="Proteomes" id="UP001156389"/>
    </source>
</evidence>
<accession>A0ABT2JTD7</accession>
<sequence length="168" mass="18030">MAAVDWKAGMRITADRMRASVPQAWTTWTPTWDTVTGSALPSYGNAGVTGEYVQFGQLCMGRLEIQFGSTTSFGVGATGSDNWQFSTPITAADTTLIAGWGELQDDGGNNRCGTRIRMNTVDTFGLEISSGGVNGAAITNIGVVDASAPWTWQSGDWIRFFFMYETAS</sequence>
<name>A0ABT2JTD7_9ACTN</name>
<evidence type="ECO:0000313" key="1">
    <source>
        <dbReference type="EMBL" id="MCT2591156.1"/>
    </source>
</evidence>
<dbReference type="EMBL" id="JAJAGO010000006">
    <property type="protein sequence ID" value="MCT2591156.1"/>
    <property type="molecule type" value="Genomic_DNA"/>
</dbReference>
<reference evidence="1 2" key="1">
    <citation type="submission" date="2021-10" db="EMBL/GenBank/DDBJ databases">
        <title>Streptomyces gossypii sp. nov., isolated from soil collected from cotton field.</title>
        <authorList>
            <person name="Ge X."/>
            <person name="Chen X."/>
            <person name="Liu W."/>
        </authorList>
    </citation>
    <scope>NUCLEOTIDE SEQUENCE [LARGE SCALE GENOMIC DNA]</scope>
    <source>
        <strain evidence="1 2">N2-109</strain>
    </source>
</reference>
<gene>
    <name evidence="1" type="ORF">LHJ74_14775</name>
</gene>
<organism evidence="1 2">
    <name type="scientific">Streptomyces gossypii</name>
    <dbReference type="NCBI Taxonomy" id="2883101"/>
    <lineage>
        <taxon>Bacteria</taxon>
        <taxon>Bacillati</taxon>
        <taxon>Actinomycetota</taxon>
        <taxon>Actinomycetes</taxon>
        <taxon>Kitasatosporales</taxon>
        <taxon>Streptomycetaceae</taxon>
        <taxon>Streptomyces</taxon>
    </lineage>
</organism>
<dbReference type="Proteomes" id="UP001156389">
    <property type="component" value="Unassembled WGS sequence"/>
</dbReference>
<keyword evidence="2" id="KW-1185">Reference proteome</keyword>
<comment type="caution">
    <text evidence="1">The sequence shown here is derived from an EMBL/GenBank/DDBJ whole genome shotgun (WGS) entry which is preliminary data.</text>
</comment>
<proteinExistence type="predicted"/>
<dbReference type="RefSeq" id="WP_260218483.1">
    <property type="nucleotide sequence ID" value="NZ_JAJAGO010000006.1"/>
</dbReference>